<dbReference type="InterPro" id="IPR051416">
    <property type="entry name" value="phD-YefM_TA_antitoxins"/>
</dbReference>
<dbReference type="Gene3D" id="3.40.1620.10">
    <property type="entry name" value="YefM-like domain"/>
    <property type="match status" value="1"/>
</dbReference>
<dbReference type="PANTHER" id="PTHR35377">
    <property type="entry name" value="ANTITOXIN VAPB49-RELATED-RELATED"/>
    <property type="match status" value="1"/>
</dbReference>
<dbReference type="KEGG" id="sxn:IAG42_15880"/>
<evidence type="ECO:0000256" key="2">
    <source>
        <dbReference type="RuleBase" id="RU362080"/>
    </source>
</evidence>
<dbReference type="RefSeq" id="WP_188337646.1">
    <property type="nucleotide sequence ID" value="NZ_CP061281.1"/>
</dbReference>
<protein>
    <recommendedName>
        <fullName evidence="2">Antitoxin</fullName>
    </recommendedName>
</protein>
<sequence>MSEDVTIRDARANLAEVVDRAEAGEVTVLTRKGKRVAALVPIEVLDTLDDAADELAAREAERHRDDPTVSMAELLADLFEGDGTEAGSRDDVA</sequence>
<accession>A0A7H1B887</accession>
<dbReference type="InterPro" id="IPR006442">
    <property type="entry name" value="Antitoxin_Phd/YefM"/>
</dbReference>
<name>A0A7H1B887_9ACTN</name>
<proteinExistence type="inferred from homology"/>
<dbReference type="AlphaFoldDB" id="A0A7H1B887"/>
<evidence type="ECO:0000313" key="4">
    <source>
        <dbReference type="Proteomes" id="UP000516428"/>
    </source>
</evidence>
<dbReference type="NCBIfam" id="TIGR01552">
    <property type="entry name" value="phd_fam"/>
    <property type="match status" value="1"/>
</dbReference>
<dbReference type="EMBL" id="CP061281">
    <property type="protein sequence ID" value="QNS04942.1"/>
    <property type="molecule type" value="Genomic_DNA"/>
</dbReference>
<comment type="similarity">
    <text evidence="1 2">Belongs to the phD/YefM antitoxin family.</text>
</comment>
<reference evidence="3 4" key="1">
    <citation type="submission" date="2020-09" db="EMBL/GenBank/DDBJ databases">
        <title>A novel species.</title>
        <authorList>
            <person name="Gao J."/>
        </authorList>
    </citation>
    <scope>NUCLEOTIDE SEQUENCE [LARGE SCALE GENOMIC DNA]</scope>
    <source>
        <strain evidence="3 4">CRXT-Y-14</strain>
    </source>
</reference>
<dbReference type="Pfam" id="PF02604">
    <property type="entry name" value="PhdYeFM_antitox"/>
    <property type="match status" value="1"/>
</dbReference>
<keyword evidence="4" id="KW-1185">Reference proteome</keyword>
<dbReference type="InterPro" id="IPR036165">
    <property type="entry name" value="YefM-like_sf"/>
</dbReference>
<evidence type="ECO:0000256" key="1">
    <source>
        <dbReference type="ARBA" id="ARBA00009981"/>
    </source>
</evidence>
<evidence type="ECO:0000313" key="3">
    <source>
        <dbReference type="EMBL" id="QNS04942.1"/>
    </source>
</evidence>
<comment type="function">
    <text evidence="2">Antitoxin component of a type II toxin-antitoxin (TA) system.</text>
</comment>
<dbReference type="Proteomes" id="UP000516428">
    <property type="component" value="Chromosome"/>
</dbReference>
<gene>
    <name evidence="3" type="ORF">IAG42_15880</name>
</gene>
<dbReference type="SUPFAM" id="SSF143120">
    <property type="entry name" value="YefM-like"/>
    <property type="match status" value="1"/>
</dbReference>
<organism evidence="3 4">
    <name type="scientific">Streptomyces xanthii</name>
    <dbReference type="NCBI Taxonomy" id="2768069"/>
    <lineage>
        <taxon>Bacteria</taxon>
        <taxon>Bacillati</taxon>
        <taxon>Actinomycetota</taxon>
        <taxon>Actinomycetes</taxon>
        <taxon>Kitasatosporales</taxon>
        <taxon>Streptomycetaceae</taxon>
        <taxon>Streptomyces</taxon>
    </lineage>
</organism>